<dbReference type="PANTHER" id="PTHR33744">
    <property type="entry name" value="CARBOHYDRATE DIACID REGULATOR"/>
    <property type="match status" value="1"/>
</dbReference>
<dbReference type="RefSeq" id="WP_091314327.1">
    <property type="nucleotide sequence ID" value="NZ_FNSO01000004.1"/>
</dbReference>
<dbReference type="EMBL" id="FNSO01000004">
    <property type="protein sequence ID" value="SED10281.1"/>
    <property type="molecule type" value="Genomic_DNA"/>
</dbReference>
<evidence type="ECO:0000259" key="1">
    <source>
        <dbReference type="Pfam" id="PF07905"/>
    </source>
</evidence>
<dbReference type="InterPro" id="IPR012914">
    <property type="entry name" value="PucR_dom"/>
</dbReference>
<dbReference type="InterPro" id="IPR042070">
    <property type="entry name" value="PucR_C-HTH_sf"/>
</dbReference>
<dbReference type="OrthoDB" id="2973014at2"/>
<feature type="domain" description="PucR C-terminal helix-turn-helix" evidence="2">
    <location>
        <begin position="464"/>
        <end position="521"/>
    </location>
</feature>
<sequence length="534" mass="57812">MAEVLTVRDALQLEVFQRTTVHVFAGEDGLDQPVRWVHTGEIPDIHRFLSGQEMLLTAGLGMGHTEAEQRAFIRRLADARAAVLVVELAGRMFGSMPQAVVDEARAVGLPLVGLADEIPFVEASAQVHEVLVETRVSRLIAEEATGQAFMDLLLADEDYVGMVRELARRTGHAVVLEDVAHRMLAYSGSTPAADDLVAGWDTHSRAIHERHHPILTGESSRPQARAGSFSQVVACARTAVILRGESWGWLHLLHGGAQPSSADLRAMERAAAAIAITLLSERESGARAAQRQGALLNRLLLGDISGEKFVSRGLALGQDLRDRELIVVVTAREAGGEPFGDQDLARLLREGRWPAVVGDIGDFDLAVVGLEEGAAALLDALTRHGVRGGVSRVVAPAALPQAVRQGRSAASVAASAPGCELLRFDDLGALRLLVALSEGPELTRYVEDELGALLEHDAHTSNPLLPTLRTFLTCGGNKARAAEALFVQRRTLYHRLDRLREILGLDPADVDNQQRLQLAVRGYDLLRRRTPRHP</sequence>
<evidence type="ECO:0000313" key="4">
    <source>
        <dbReference type="Proteomes" id="UP000199622"/>
    </source>
</evidence>
<accession>A0A1H4XZG1</accession>
<dbReference type="InterPro" id="IPR051448">
    <property type="entry name" value="CdaR-like_regulators"/>
</dbReference>
<dbReference type="AlphaFoldDB" id="A0A1H4XZG1"/>
<dbReference type="Proteomes" id="UP000199622">
    <property type="component" value="Unassembled WGS sequence"/>
</dbReference>
<dbReference type="InterPro" id="IPR025736">
    <property type="entry name" value="PucR_C-HTH_dom"/>
</dbReference>
<name>A0A1H4XZG1_9PSEU</name>
<dbReference type="Gene3D" id="1.10.10.2840">
    <property type="entry name" value="PucR C-terminal helix-turn-helix domain"/>
    <property type="match status" value="1"/>
</dbReference>
<dbReference type="PANTHER" id="PTHR33744:SF1">
    <property type="entry name" value="DNA-BINDING TRANSCRIPTIONAL ACTIVATOR ADER"/>
    <property type="match status" value="1"/>
</dbReference>
<organism evidence="3 4">
    <name type="scientific">Amycolatopsis tolypomycina</name>
    <dbReference type="NCBI Taxonomy" id="208445"/>
    <lineage>
        <taxon>Bacteria</taxon>
        <taxon>Bacillati</taxon>
        <taxon>Actinomycetota</taxon>
        <taxon>Actinomycetes</taxon>
        <taxon>Pseudonocardiales</taxon>
        <taxon>Pseudonocardiaceae</taxon>
        <taxon>Amycolatopsis</taxon>
    </lineage>
</organism>
<evidence type="ECO:0000259" key="2">
    <source>
        <dbReference type="Pfam" id="PF13556"/>
    </source>
</evidence>
<keyword evidence="4" id="KW-1185">Reference proteome</keyword>
<protein>
    <submittedName>
        <fullName evidence="3">Purine catabolism regulatory protein</fullName>
    </submittedName>
</protein>
<dbReference type="Pfam" id="PF13556">
    <property type="entry name" value="HTH_30"/>
    <property type="match status" value="1"/>
</dbReference>
<dbReference type="Pfam" id="PF07905">
    <property type="entry name" value="PucR"/>
    <property type="match status" value="1"/>
</dbReference>
<feature type="domain" description="Purine catabolism PurC-like" evidence="1">
    <location>
        <begin position="9"/>
        <end position="130"/>
    </location>
</feature>
<dbReference type="STRING" id="208445.SAMN04489727_6422"/>
<proteinExistence type="predicted"/>
<gene>
    <name evidence="3" type="ORF">SAMN04489727_6422</name>
</gene>
<evidence type="ECO:0000313" key="3">
    <source>
        <dbReference type="EMBL" id="SED10281.1"/>
    </source>
</evidence>
<reference evidence="4" key="1">
    <citation type="submission" date="2016-10" db="EMBL/GenBank/DDBJ databases">
        <authorList>
            <person name="Varghese N."/>
            <person name="Submissions S."/>
        </authorList>
    </citation>
    <scope>NUCLEOTIDE SEQUENCE [LARGE SCALE GENOMIC DNA]</scope>
    <source>
        <strain evidence="4">DSM 44544</strain>
    </source>
</reference>